<dbReference type="InterPro" id="IPR051540">
    <property type="entry name" value="S-2-haloacid_dehalogenase"/>
</dbReference>
<accession>A0ABX8D5Q4</accession>
<dbReference type="Proteomes" id="UP000677804">
    <property type="component" value="Chromosome"/>
</dbReference>
<reference evidence="3 4" key="1">
    <citation type="submission" date="2021-05" db="EMBL/GenBank/DDBJ databases">
        <title>Novel species in genus Cellulomonas.</title>
        <authorList>
            <person name="Zhang G."/>
        </authorList>
    </citation>
    <scope>NUCLEOTIDE SEQUENCE [LARGE SCALE GENOMIC DNA]</scope>
    <source>
        <strain evidence="4">zg-ZUI222</strain>
    </source>
</reference>
<evidence type="ECO:0000313" key="3">
    <source>
        <dbReference type="EMBL" id="QVI62783.1"/>
    </source>
</evidence>
<feature type="region of interest" description="Disordered" evidence="2">
    <location>
        <begin position="223"/>
        <end position="262"/>
    </location>
</feature>
<evidence type="ECO:0000256" key="1">
    <source>
        <dbReference type="ARBA" id="ARBA00022801"/>
    </source>
</evidence>
<dbReference type="EMBL" id="CP074405">
    <property type="protein sequence ID" value="QVI62783.1"/>
    <property type="molecule type" value="Genomic_DNA"/>
</dbReference>
<evidence type="ECO:0000313" key="4">
    <source>
        <dbReference type="Proteomes" id="UP000677804"/>
    </source>
</evidence>
<dbReference type="RefSeq" id="WP_207341889.1">
    <property type="nucleotide sequence ID" value="NZ_CP074405.1"/>
</dbReference>
<dbReference type="PANTHER" id="PTHR43316">
    <property type="entry name" value="HYDROLASE, HALOACID DELAHOGENASE-RELATED"/>
    <property type="match status" value="1"/>
</dbReference>
<evidence type="ECO:0000256" key="2">
    <source>
        <dbReference type="SAM" id="MobiDB-lite"/>
    </source>
</evidence>
<dbReference type="InterPro" id="IPR036412">
    <property type="entry name" value="HAD-like_sf"/>
</dbReference>
<organism evidence="3 4">
    <name type="scientific">Cellulomonas wangleii</name>
    <dbReference type="NCBI Taxonomy" id="2816956"/>
    <lineage>
        <taxon>Bacteria</taxon>
        <taxon>Bacillati</taxon>
        <taxon>Actinomycetota</taxon>
        <taxon>Actinomycetes</taxon>
        <taxon>Micrococcales</taxon>
        <taxon>Cellulomonadaceae</taxon>
        <taxon>Cellulomonas</taxon>
    </lineage>
</organism>
<keyword evidence="4" id="KW-1185">Reference proteome</keyword>
<dbReference type="SUPFAM" id="SSF56784">
    <property type="entry name" value="HAD-like"/>
    <property type="match status" value="1"/>
</dbReference>
<dbReference type="InterPro" id="IPR023198">
    <property type="entry name" value="PGP-like_dom2"/>
</dbReference>
<proteinExistence type="predicted"/>
<dbReference type="NCBIfam" id="TIGR01549">
    <property type="entry name" value="HAD-SF-IA-v1"/>
    <property type="match status" value="1"/>
</dbReference>
<name>A0ABX8D5Q4_9CELL</name>
<dbReference type="SFLD" id="SFLDG01129">
    <property type="entry name" value="C1.5:_HAD__Beta-PGM__Phosphata"/>
    <property type="match status" value="1"/>
</dbReference>
<keyword evidence="1 3" id="KW-0378">Hydrolase</keyword>
<dbReference type="Gene3D" id="3.40.50.1000">
    <property type="entry name" value="HAD superfamily/HAD-like"/>
    <property type="match status" value="1"/>
</dbReference>
<dbReference type="SFLD" id="SFLDS00003">
    <property type="entry name" value="Haloacid_Dehalogenase"/>
    <property type="match status" value="1"/>
</dbReference>
<dbReference type="PANTHER" id="PTHR43316:SF3">
    <property type="entry name" value="HALOACID DEHALOGENASE, TYPE II (AFU_ORTHOLOGUE AFUA_2G07750)-RELATED"/>
    <property type="match status" value="1"/>
</dbReference>
<dbReference type="GO" id="GO:0016787">
    <property type="term" value="F:hydrolase activity"/>
    <property type="evidence" value="ECO:0007669"/>
    <property type="project" value="UniProtKB-KW"/>
</dbReference>
<dbReference type="Gene3D" id="1.10.150.240">
    <property type="entry name" value="Putative phosphatase, domain 2"/>
    <property type="match status" value="1"/>
</dbReference>
<dbReference type="InterPro" id="IPR023214">
    <property type="entry name" value="HAD_sf"/>
</dbReference>
<feature type="compositionally biased region" description="Basic residues" evidence="2">
    <location>
        <begin position="250"/>
        <end position="262"/>
    </location>
</feature>
<protein>
    <submittedName>
        <fullName evidence="3">HAD-IA family hydrolase</fullName>
    </submittedName>
</protein>
<sequence length="262" mass="28383">MYRGLLLDLYGTLVCEDDEVLAPICAHVAGLAGVEPGVVAKEWGRRFGEACRAAHGDAFRLQRALSHETLAETMQHFDVRGDAEGLCRPQFDFWRRPAVFADSLPFLQQVGVPVCVVSNIHRDDVQAVLDLHHLPVDAVVTSEDARAYKPRPEPFELALSALGLQVDEVLHVGDSPSADIGGARVLGIATAWINRKGRRAPAGCEPTFTAGSLHELSEQLRSACGAADRHEEASAQRGSQDPSRSSVARGHARATAGRRRTR</sequence>
<feature type="compositionally biased region" description="Polar residues" evidence="2">
    <location>
        <begin position="236"/>
        <end position="246"/>
    </location>
</feature>
<dbReference type="InterPro" id="IPR006439">
    <property type="entry name" value="HAD-SF_hydro_IA"/>
</dbReference>
<dbReference type="Pfam" id="PF00702">
    <property type="entry name" value="Hydrolase"/>
    <property type="match status" value="1"/>
</dbReference>
<gene>
    <name evidence="3" type="ORF">KG103_02245</name>
</gene>
<dbReference type="PRINTS" id="PR00413">
    <property type="entry name" value="HADHALOGNASE"/>
</dbReference>